<dbReference type="SMART" id="SM00530">
    <property type="entry name" value="HTH_XRE"/>
    <property type="match status" value="1"/>
</dbReference>
<dbReference type="GO" id="GO:0005829">
    <property type="term" value="C:cytosol"/>
    <property type="evidence" value="ECO:0007669"/>
    <property type="project" value="TreeGrafter"/>
</dbReference>
<accession>A0A850PDB7</accession>
<comment type="caution">
    <text evidence="3">The sequence shown here is derived from an EMBL/GenBank/DDBJ whole genome shotgun (WGS) entry which is preliminary data.</text>
</comment>
<keyword evidence="1" id="KW-0238">DNA-binding</keyword>
<name>A0A850PDB7_9PROT</name>
<dbReference type="Pfam" id="PF13560">
    <property type="entry name" value="HTH_31"/>
    <property type="match status" value="1"/>
</dbReference>
<protein>
    <submittedName>
        <fullName evidence="3">Helix-turn-helix transcriptional regulator</fullName>
    </submittedName>
</protein>
<evidence type="ECO:0000313" key="3">
    <source>
        <dbReference type="EMBL" id="NVN39021.1"/>
    </source>
</evidence>
<dbReference type="Proteomes" id="UP000585665">
    <property type="component" value="Unassembled WGS sequence"/>
</dbReference>
<feature type="domain" description="HTH cro/C1-type" evidence="2">
    <location>
        <begin position="11"/>
        <end position="65"/>
    </location>
</feature>
<dbReference type="InterPro" id="IPR050807">
    <property type="entry name" value="TransReg_Diox_bact_type"/>
</dbReference>
<dbReference type="PANTHER" id="PTHR46797">
    <property type="entry name" value="HTH-TYPE TRANSCRIPTIONAL REGULATOR"/>
    <property type="match status" value="1"/>
</dbReference>
<dbReference type="EMBL" id="JABXXR010000001">
    <property type="protein sequence ID" value="NVN39021.1"/>
    <property type="molecule type" value="Genomic_DNA"/>
</dbReference>
<dbReference type="AlphaFoldDB" id="A0A850PDB7"/>
<dbReference type="RefSeq" id="WP_176612044.1">
    <property type="nucleotide sequence ID" value="NZ_JABXXR010000001.1"/>
</dbReference>
<dbReference type="Gene3D" id="1.10.260.40">
    <property type="entry name" value="lambda repressor-like DNA-binding domains"/>
    <property type="match status" value="1"/>
</dbReference>
<proteinExistence type="predicted"/>
<reference evidence="3 4" key="1">
    <citation type="submission" date="2020-06" db="EMBL/GenBank/DDBJ databases">
        <title>Description of novel acetic acid bacteria.</title>
        <authorList>
            <person name="Sombolestani A."/>
        </authorList>
    </citation>
    <scope>NUCLEOTIDE SEQUENCE [LARGE SCALE GENOMIC DNA]</scope>
    <source>
        <strain evidence="3 4">LMG 27010</strain>
    </source>
</reference>
<dbReference type="GO" id="GO:0003700">
    <property type="term" value="F:DNA-binding transcription factor activity"/>
    <property type="evidence" value="ECO:0007669"/>
    <property type="project" value="TreeGrafter"/>
</dbReference>
<sequence>MSTAQSLGARIRTLREQKGLTQVVTAVEIGISRTHLTNIERGADVPGRGTLVALADFFGVSLDWLTTGNGNMISSQAQNEKEALLLDAFRRIPEDETDALLVYLLRRAGGARDA</sequence>
<evidence type="ECO:0000259" key="2">
    <source>
        <dbReference type="PROSITE" id="PS50943"/>
    </source>
</evidence>
<dbReference type="InterPro" id="IPR010982">
    <property type="entry name" value="Lambda_DNA-bd_dom_sf"/>
</dbReference>
<dbReference type="GO" id="GO:0003677">
    <property type="term" value="F:DNA binding"/>
    <property type="evidence" value="ECO:0007669"/>
    <property type="project" value="UniProtKB-KW"/>
</dbReference>
<gene>
    <name evidence="3" type="ORF">HUK82_00375</name>
</gene>
<dbReference type="CDD" id="cd00093">
    <property type="entry name" value="HTH_XRE"/>
    <property type="match status" value="1"/>
</dbReference>
<evidence type="ECO:0000313" key="4">
    <source>
        <dbReference type="Proteomes" id="UP000585665"/>
    </source>
</evidence>
<organism evidence="3 4">
    <name type="scientific">Ameyamaea chiangmaiensis</name>
    <dbReference type="NCBI Taxonomy" id="442969"/>
    <lineage>
        <taxon>Bacteria</taxon>
        <taxon>Pseudomonadati</taxon>
        <taxon>Pseudomonadota</taxon>
        <taxon>Alphaproteobacteria</taxon>
        <taxon>Acetobacterales</taxon>
        <taxon>Acetobacteraceae</taxon>
        <taxon>Ameyamaea</taxon>
    </lineage>
</organism>
<dbReference type="PANTHER" id="PTHR46797:SF1">
    <property type="entry name" value="METHYLPHOSPHONATE SYNTHASE"/>
    <property type="match status" value="1"/>
</dbReference>
<evidence type="ECO:0000256" key="1">
    <source>
        <dbReference type="ARBA" id="ARBA00023125"/>
    </source>
</evidence>
<dbReference type="InterPro" id="IPR001387">
    <property type="entry name" value="Cro/C1-type_HTH"/>
</dbReference>
<dbReference type="PROSITE" id="PS50943">
    <property type="entry name" value="HTH_CROC1"/>
    <property type="match status" value="1"/>
</dbReference>
<keyword evidence="4" id="KW-1185">Reference proteome</keyword>
<dbReference type="SUPFAM" id="SSF47413">
    <property type="entry name" value="lambda repressor-like DNA-binding domains"/>
    <property type="match status" value="1"/>
</dbReference>